<dbReference type="Pfam" id="PF04665">
    <property type="entry name" value="Pox_A32"/>
    <property type="match status" value="1"/>
</dbReference>
<dbReference type="InterPro" id="IPR027417">
    <property type="entry name" value="P-loop_NTPase"/>
</dbReference>
<organism evidence="1">
    <name type="scientific">Triatoma infestans</name>
    <name type="common">Assassin bug</name>
    <dbReference type="NCBI Taxonomy" id="30076"/>
    <lineage>
        <taxon>Eukaryota</taxon>
        <taxon>Metazoa</taxon>
        <taxon>Ecdysozoa</taxon>
        <taxon>Arthropoda</taxon>
        <taxon>Hexapoda</taxon>
        <taxon>Insecta</taxon>
        <taxon>Pterygota</taxon>
        <taxon>Neoptera</taxon>
        <taxon>Paraneoptera</taxon>
        <taxon>Hemiptera</taxon>
        <taxon>Heteroptera</taxon>
        <taxon>Panheteroptera</taxon>
        <taxon>Cimicomorpha</taxon>
        <taxon>Reduviidae</taxon>
        <taxon>Triatominae</taxon>
        <taxon>Triatoma</taxon>
    </lineage>
</organism>
<dbReference type="AlphaFoldDB" id="A0A023F0Q9"/>
<evidence type="ECO:0000313" key="1">
    <source>
        <dbReference type="EMBL" id="JAC15082.1"/>
    </source>
</evidence>
<name>A0A023F0Q9_TRIIF</name>
<dbReference type="InterPro" id="IPR006758">
    <property type="entry name" value="A32L"/>
</dbReference>
<reference evidence="1" key="1">
    <citation type="journal article" date="2014" name="PLoS Negl. Trop. Dis.">
        <title>An updated insight into the Sialotranscriptome of Triatoma infestans: developmental stage and geographic variations.</title>
        <authorList>
            <person name="Schwarz A."/>
            <person name="Medrano-Mercado N."/>
            <person name="Schaub G.A."/>
            <person name="Struchiner C.J."/>
            <person name="Bargues M.D."/>
            <person name="Levy M.Z."/>
            <person name="Ribeiro J.M."/>
        </authorList>
    </citation>
    <scope>NUCLEOTIDE SEQUENCE</scope>
    <source>
        <strain evidence="1">Chile</strain>
        <tissue evidence="1">Salivary glands</tissue>
    </source>
</reference>
<accession>A0A023F0Q9</accession>
<dbReference type="SUPFAM" id="SSF52540">
    <property type="entry name" value="P-loop containing nucleoside triphosphate hydrolases"/>
    <property type="match status" value="1"/>
</dbReference>
<protein>
    <submittedName>
        <fullName evidence="1">Uncharacterized protein</fullName>
    </submittedName>
</protein>
<dbReference type="EMBL" id="GBBI01003630">
    <property type="protein sequence ID" value="JAC15082.1"/>
    <property type="molecule type" value="mRNA"/>
</dbReference>
<dbReference type="Gene3D" id="3.40.50.300">
    <property type="entry name" value="P-loop containing nucleotide triphosphate hydrolases"/>
    <property type="match status" value="1"/>
</dbReference>
<proteinExistence type="evidence at transcript level"/>
<sequence length="229" mass="26718">MRLEKQSERLPILNLLSDSKIEQVSRHGTLLPNNIRALICGTSGSGKTNVMACLLVQPNGLKFANVYICSRSLQQEKYLYLEQVFKLVPEIGFYKLSDTQQVIAPEEAKTNSIIIFDDIAMDQQDIIRQYFSMSRHRWIDCFYLTQSYARIPKHLIRDNANFIILFKQDDLNLKHVFSDHISSPDISFDKFKHICYTCWEEPYGFITIDKTRDLSNGRFRKGLDTFIYI</sequence>